<proteinExistence type="predicted"/>
<dbReference type="AlphaFoldDB" id="A0A6C0AMZ5"/>
<sequence>MIIDALKNPIFRILVSFMFGLALVLIMSPICHGRACMVVKAPPIHEVKESVYHIASKCYKFDTVQMECPAQGAVEAFENIRIYS</sequence>
<organism evidence="1">
    <name type="scientific">viral metagenome</name>
    <dbReference type="NCBI Taxonomy" id="1070528"/>
    <lineage>
        <taxon>unclassified sequences</taxon>
        <taxon>metagenomes</taxon>
        <taxon>organismal metagenomes</taxon>
    </lineage>
</organism>
<dbReference type="EMBL" id="MN740730">
    <property type="protein sequence ID" value="QHS81174.1"/>
    <property type="molecule type" value="Genomic_DNA"/>
</dbReference>
<accession>A0A6C0AMZ5</accession>
<name>A0A6C0AMZ5_9ZZZZ</name>
<evidence type="ECO:0000313" key="1">
    <source>
        <dbReference type="EMBL" id="QHS81174.1"/>
    </source>
</evidence>
<reference evidence="1" key="1">
    <citation type="journal article" date="2020" name="Nature">
        <title>Giant virus diversity and host interactions through global metagenomics.</title>
        <authorList>
            <person name="Schulz F."/>
            <person name="Roux S."/>
            <person name="Paez-Espino D."/>
            <person name="Jungbluth S."/>
            <person name="Walsh D.A."/>
            <person name="Denef V.J."/>
            <person name="McMahon K.D."/>
            <person name="Konstantinidis K.T."/>
            <person name="Eloe-Fadrosh E.A."/>
            <person name="Kyrpides N.C."/>
            <person name="Woyke T."/>
        </authorList>
    </citation>
    <scope>NUCLEOTIDE SEQUENCE</scope>
    <source>
        <strain evidence="1">GVMAG-S-1101161-73</strain>
    </source>
</reference>
<protein>
    <submittedName>
        <fullName evidence="1">Uncharacterized protein</fullName>
    </submittedName>
</protein>